<feature type="region of interest" description="Disordered" evidence="2">
    <location>
        <begin position="1"/>
        <end position="28"/>
    </location>
</feature>
<feature type="compositionally biased region" description="Basic and acidic residues" evidence="2">
    <location>
        <begin position="70"/>
        <end position="84"/>
    </location>
</feature>
<feature type="compositionally biased region" description="Basic residues" evidence="2">
    <location>
        <begin position="1"/>
        <end position="11"/>
    </location>
</feature>
<proteinExistence type="predicted"/>
<gene>
    <name evidence="3" type="ORF">BSTOLATCC_MIC28835</name>
</gene>
<comment type="caution">
    <text evidence="3">The sequence shown here is derived from an EMBL/GenBank/DDBJ whole genome shotgun (WGS) entry which is preliminary data.</text>
</comment>
<evidence type="ECO:0000256" key="2">
    <source>
        <dbReference type="SAM" id="MobiDB-lite"/>
    </source>
</evidence>
<accession>A0AAU9J781</accession>
<evidence type="ECO:0000256" key="1">
    <source>
        <dbReference type="SAM" id="Coils"/>
    </source>
</evidence>
<feature type="region of interest" description="Disordered" evidence="2">
    <location>
        <begin position="443"/>
        <end position="489"/>
    </location>
</feature>
<sequence length="526" mass="61451">MSYSKTGKKTQRPQPIRNRAAPPLEQFQLNDNYDLQRWNVINMQYNSLFREKPENPNKSNQSPNSSFSKSLDRSAKRFDNLPKPTSEELKARYYHIPQLVVENGEFNDLPKPKFILEEAERKVAKRTEGIDQNSLPYEVYLRRMVQEIHLIKLEDKENQWKNELAQAEEALRRVKERKDELESLVKNRQAHKLIESEGSKEISKLLELKAKVQNDIEKIDEAKGILNSEVDNLHKELEELSDQFSHREAHLSDQIEAISKRLTMSDNERIENMAKEKTLLLSKQNELILRKQEVYEKWEQENKQLVAIYEQTEDKKAVITQELQELQMQKDKLEAEREEFERENAKFEEEMQIITNNQHTLILHNKFQEKAKSPELAQKITETVQKAAGMILEIMKENNYISPSQISSALYTEDDRNETAISSKQGILKDILLQLKLKQDSRMEEIDKNSSEQASVLNSRIEEEKTRRSRSPSPISRTPKTPINEGKTTASLRLNNLSQRINNSMSKSLNSTFNMKSNRSMINLDL</sequence>
<keyword evidence="4" id="KW-1185">Reference proteome</keyword>
<feature type="compositionally biased region" description="Low complexity" evidence="2">
    <location>
        <begin position="471"/>
        <end position="483"/>
    </location>
</feature>
<dbReference type="EMBL" id="CAJZBQ010000028">
    <property type="protein sequence ID" value="CAG9321556.1"/>
    <property type="molecule type" value="Genomic_DNA"/>
</dbReference>
<dbReference type="Proteomes" id="UP001162131">
    <property type="component" value="Unassembled WGS sequence"/>
</dbReference>
<feature type="compositionally biased region" description="Low complexity" evidence="2">
    <location>
        <begin position="56"/>
        <end position="69"/>
    </location>
</feature>
<feature type="coiled-coil region" evidence="1">
    <location>
        <begin position="150"/>
        <end position="243"/>
    </location>
</feature>
<dbReference type="AlphaFoldDB" id="A0AAU9J781"/>
<reference evidence="3" key="1">
    <citation type="submission" date="2021-09" db="EMBL/GenBank/DDBJ databases">
        <authorList>
            <consortium name="AG Swart"/>
            <person name="Singh M."/>
            <person name="Singh A."/>
            <person name="Seah K."/>
            <person name="Emmerich C."/>
        </authorList>
    </citation>
    <scope>NUCLEOTIDE SEQUENCE</scope>
    <source>
        <strain evidence="3">ATCC30299</strain>
    </source>
</reference>
<keyword evidence="1" id="KW-0175">Coiled coil</keyword>
<name>A0AAU9J781_9CILI</name>
<evidence type="ECO:0000313" key="3">
    <source>
        <dbReference type="EMBL" id="CAG9321556.1"/>
    </source>
</evidence>
<organism evidence="3 4">
    <name type="scientific">Blepharisma stoltei</name>
    <dbReference type="NCBI Taxonomy" id="1481888"/>
    <lineage>
        <taxon>Eukaryota</taxon>
        <taxon>Sar</taxon>
        <taxon>Alveolata</taxon>
        <taxon>Ciliophora</taxon>
        <taxon>Postciliodesmatophora</taxon>
        <taxon>Heterotrichea</taxon>
        <taxon>Heterotrichida</taxon>
        <taxon>Blepharismidae</taxon>
        <taxon>Blepharisma</taxon>
    </lineage>
</organism>
<protein>
    <submittedName>
        <fullName evidence="3">Uncharacterized protein</fullName>
    </submittedName>
</protein>
<feature type="region of interest" description="Disordered" evidence="2">
    <location>
        <begin position="50"/>
        <end position="84"/>
    </location>
</feature>
<feature type="coiled-coil region" evidence="1">
    <location>
        <begin position="281"/>
        <end position="357"/>
    </location>
</feature>
<evidence type="ECO:0000313" key="4">
    <source>
        <dbReference type="Proteomes" id="UP001162131"/>
    </source>
</evidence>